<dbReference type="SMART" id="SM00382">
    <property type="entry name" value="AAA"/>
    <property type="match status" value="1"/>
</dbReference>
<dbReference type="PANTHER" id="PTHR42781:SF9">
    <property type="entry name" value="AMINO ACID ABC TRANSPORTER, ATP-BINDING PROTEIN-RELATED"/>
    <property type="match status" value="1"/>
</dbReference>
<evidence type="ECO:0000313" key="5">
    <source>
        <dbReference type="EMBL" id="REI42185.1"/>
    </source>
</evidence>
<reference evidence="5 6" key="1">
    <citation type="submission" date="2018-08" db="EMBL/GenBank/DDBJ databases">
        <title>Draft genome sequence of Psychrilyobacter sp. strain SD5 isolated from Black Sea water.</title>
        <authorList>
            <person name="Yadav S."/>
            <person name="Villanueva L."/>
            <person name="Damste J.S.S."/>
        </authorList>
    </citation>
    <scope>NUCLEOTIDE SEQUENCE [LARGE SCALE GENOMIC DNA]</scope>
    <source>
        <strain evidence="5 6">SD5</strain>
    </source>
</reference>
<dbReference type="Gene3D" id="3.40.50.300">
    <property type="entry name" value="P-loop containing nucleotide triphosphate hydrolases"/>
    <property type="match status" value="1"/>
</dbReference>
<keyword evidence="2" id="KW-0547">Nucleotide-binding</keyword>
<proteinExistence type="predicted"/>
<dbReference type="InterPro" id="IPR050093">
    <property type="entry name" value="ABC_SmlMolc_Importer"/>
</dbReference>
<name>A0ABX9KIS9_9FUSO</name>
<dbReference type="InterPro" id="IPR017871">
    <property type="entry name" value="ABC_transporter-like_CS"/>
</dbReference>
<keyword evidence="3 5" id="KW-0067">ATP-binding</keyword>
<dbReference type="EMBL" id="QUAJ01000005">
    <property type="protein sequence ID" value="REI42185.1"/>
    <property type="molecule type" value="Genomic_DNA"/>
</dbReference>
<comment type="caution">
    <text evidence="5">The sequence shown here is derived from an EMBL/GenBank/DDBJ whole genome shotgun (WGS) entry which is preliminary data.</text>
</comment>
<evidence type="ECO:0000313" key="6">
    <source>
        <dbReference type="Proteomes" id="UP000263486"/>
    </source>
</evidence>
<organism evidence="5 6">
    <name type="scientific">Psychrilyobacter piezotolerans</name>
    <dbReference type="NCBI Taxonomy" id="2293438"/>
    <lineage>
        <taxon>Bacteria</taxon>
        <taxon>Fusobacteriati</taxon>
        <taxon>Fusobacteriota</taxon>
        <taxon>Fusobacteriia</taxon>
        <taxon>Fusobacteriales</taxon>
        <taxon>Fusobacteriaceae</taxon>
        <taxon>Psychrilyobacter</taxon>
    </lineage>
</organism>
<dbReference type="PROSITE" id="PS50893">
    <property type="entry name" value="ABC_TRANSPORTER_2"/>
    <property type="match status" value="1"/>
</dbReference>
<accession>A0ABX9KIS9</accession>
<dbReference type="GO" id="GO:0005524">
    <property type="term" value="F:ATP binding"/>
    <property type="evidence" value="ECO:0007669"/>
    <property type="project" value="UniProtKB-KW"/>
</dbReference>
<evidence type="ECO:0000256" key="3">
    <source>
        <dbReference type="ARBA" id="ARBA00022840"/>
    </source>
</evidence>
<dbReference type="InterPro" id="IPR003439">
    <property type="entry name" value="ABC_transporter-like_ATP-bd"/>
</dbReference>
<gene>
    <name evidence="5" type="ORF">DYH56_03950</name>
</gene>
<evidence type="ECO:0000256" key="1">
    <source>
        <dbReference type="ARBA" id="ARBA00022448"/>
    </source>
</evidence>
<dbReference type="PROSITE" id="PS00211">
    <property type="entry name" value="ABC_TRANSPORTER_1"/>
    <property type="match status" value="1"/>
</dbReference>
<dbReference type="PANTHER" id="PTHR42781">
    <property type="entry name" value="SPERMIDINE/PUTRESCINE IMPORT ATP-BINDING PROTEIN POTA"/>
    <property type="match status" value="1"/>
</dbReference>
<dbReference type="RefSeq" id="WP_114641563.1">
    <property type="nucleotide sequence ID" value="NZ_JAACIO010000005.1"/>
</dbReference>
<keyword evidence="6" id="KW-1185">Reference proteome</keyword>
<dbReference type="InterPro" id="IPR003593">
    <property type="entry name" value="AAA+_ATPase"/>
</dbReference>
<dbReference type="SUPFAM" id="SSF52540">
    <property type="entry name" value="P-loop containing nucleoside triphosphate hydrolases"/>
    <property type="match status" value="1"/>
</dbReference>
<sequence>MQLKLKNIKKSYEQLILKDISLELSGYKSIGIIGKSGCGKSTLLRLLAGIEFADAGEIIINNTSVDKSNLKEYQNKIGMVFQQHNLFPHLSLLKNISLILEKTKGYEKEEAEEIGKNLLRQLHLENEMHKKPSKVSGGQAQRAAIARALSTDPKLIFMDEPTAALDPILTKEVLEAVTELRTSGKHFIFVTHEISFVKKFADYVLFMNDGKIHEKGEVNILTDPNTEELKKFLEHEQF</sequence>
<evidence type="ECO:0000256" key="2">
    <source>
        <dbReference type="ARBA" id="ARBA00022741"/>
    </source>
</evidence>
<feature type="domain" description="ABC transporter" evidence="4">
    <location>
        <begin position="3"/>
        <end position="234"/>
    </location>
</feature>
<protein>
    <submittedName>
        <fullName evidence="5">ATP-binding cassette domain-containing protein</fullName>
    </submittedName>
</protein>
<dbReference type="Proteomes" id="UP000263486">
    <property type="component" value="Unassembled WGS sequence"/>
</dbReference>
<keyword evidence="1" id="KW-0813">Transport</keyword>
<evidence type="ECO:0000259" key="4">
    <source>
        <dbReference type="PROSITE" id="PS50893"/>
    </source>
</evidence>
<dbReference type="InterPro" id="IPR027417">
    <property type="entry name" value="P-loop_NTPase"/>
</dbReference>
<dbReference type="Pfam" id="PF00005">
    <property type="entry name" value="ABC_tran"/>
    <property type="match status" value="1"/>
</dbReference>